<dbReference type="STRING" id="1077936.SAMN05421545_3134"/>
<dbReference type="EMBL" id="FTNM01000005">
    <property type="protein sequence ID" value="SIR32473.1"/>
    <property type="molecule type" value="Genomic_DNA"/>
</dbReference>
<protein>
    <submittedName>
        <fullName evidence="1">Uncharacterized protein</fullName>
    </submittedName>
</protein>
<name>A0A1N7A0D8_9BACT</name>
<dbReference type="AlphaFoldDB" id="A0A1N7A0D8"/>
<keyword evidence="2" id="KW-1185">Reference proteome</keyword>
<organism evidence="1 2">
    <name type="scientific">Pontibacter lucknowensis</name>
    <dbReference type="NCBI Taxonomy" id="1077936"/>
    <lineage>
        <taxon>Bacteria</taxon>
        <taxon>Pseudomonadati</taxon>
        <taxon>Bacteroidota</taxon>
        <taxon>Cytophagia</taxon>
        <taxon>Cytophagales</taxon>
        <taxon>Hymenobacteraceae</taxon>
        <taxon>Pontibacter</taxon>
    </lineage>
</organism>
<dbReference type="OrthoDB" id="8478574at2"/>
<proteinExistence type="predicted"/>
<dbReference type="RefSeq" id="WP_076422775.1">
    <property type="nucleotide sequence ID" value="NZ_FTNM01000005.1"/>
</dbReference>
<accession>A0A1N7A0D8</accession>
<evidence type="ECO:0000313" key="2">
    <source>
        <dbReference type="Proteomes" id="UP000185924"/>
    </source>
</evidence>
<dbReference type="Proteomes" id="UP000185924">
    <property type="component" value="Unassembled WGS sequence"/>
</dbReference>
<sequence>MSLGRNIRFVGHEIHHISEPNFKSLPQIDNIIYKTTIEELKWAEEATYKIGEWRDIFRSTYIRWALAINGLHQASKTYSDPKWRRSGKKFIVTGFRMRNEVQIVDAPIAKWDGNVAADAHLKSVNMIASYGIIDLYSCFEELIFDFYKSYLKHKPDVFLVGPANKDFRKIYNNRESDPEAWNSAFEERLGNWQRKKLYESLPQVFLSYMNTVGLEKPKDYEHTSPETWVETLKGIAILRNCLTHGQKFVPEDLAEISKKPYSMGFNFKVGEEINLSTKHLMSVELFGDQLLRALNISIIEKAEKEKIKYINK</sequence>
<gene>
    <name evidence="1" type="ORF">SAMN05421545_3134</name>
</gene>
<reference evidence="2" key="1">
    <citation type="submission" date="2017-01" db="EMBL/GenBank/DDBJ databases">
        <authorList>
            <person name="Varghese N."/>
            <person name="Submissions S."/>
        </authorList>
    </citation>
    <scope>NUCLEOTIDE SEQUENCE [LARGE SCALE GENOMIC DNA]</scope>
    <source>
        <strain evidence="2">DM9</strain>
    </source>
</reference>
<evidence type="ECO:0000313" key="1">
    <source>
        <dbReference type="EMBL" id="SIR32473.1"/>
    </source>
</evidence>